<proteinExistence type="predicted"/>
<dbReference type="EMBL" id="LR797100">
    <property type="protein sequence ID" value="CAB4186482.1"/>
    <property type="molecule type" value="Genomic_DNA"/>
</dbReference>
<organism evidence="1">
    <name type="scientific">uncultured Caudovirales phage</name>
    <dbReference type="NCBI Taxonomy" id="2100421"/>
    <lineage>
        <taxon>Viruses</taxon>
        <taxon>Duplodnaviria</taxon>
        <taxon>Heunggongvirae</taxon>
        <taxon>Uroviricota</taxon>
        <taxon>Caudoviricetes</taxon>
        <taxon>Peduoviridae</taxon>
        <taxon>Maltschvirus</taxon>
        <taxon>Maltschvirus maltsch</taxon>
    </lineage>
</organism>
<protein>
    <submittedName>
        <fullName evidence="1">Uncharacterized protein</fullName>
    </submittedName>
</protein>
<sequence length="139" mass="15797">MTNILLETGANWTGVAVKDVCLDEDCPLPVDSDAPLFPWAAMGNDIYAFHANYLEGLMVTDVRKNLVLGRHTGIVIDWSDGFSMYPAEHKPLNLIACNRHNGFALLPNNFCQFEDKHFVVKGEHTVLKNYRRQAEVYWE</sequence>
<reference evidence="1" key="1">
    <citation type="submission" date="2020-04" db="EMBL/GenBank/DDBJ databases">
        <authorList>
            <person name="Chiriac C."/>
            <person name="Salcher M."/>
            <person name="Ghai R."/>
            <person name="Kavagutti S V."/>
        </authorList>
    </citation>
    <scope>NUCLEOTIDE SEQUENCE</scope>
</reference>
<evidence type="ECO:0000313" key="2">
    <source>
        <dbReference type="EMBL" id="CAB4186482.1"/>
    </source>
</evidence>
<gene>
    <name evidence="2" type="ORF">UFOVP1148_1</name>
    <name evidence="1" type="ORF">UFOVP809_21</name>
</gene>
<accession>A0A6J5NV80</accession>
<name>A0A6J5NV80_9CAUD</name>
<dbReference type="EMBL" id="LR796745">
    <property type="protein sequence ID" value="CAB4163399.1"/>
    <property type="molecule type" value="Genomic_DNA"/>
</dbReference>
<evidence type="ECO:0000313" key="1">
    <source>
        <dbReference type="EMBL" id="CAB4163399.1"/>
    </source>
</evidence>